<keyword evidence="1" id="KW-0812">Transmembrane</keyword>
<keyword evidence="1" id="KW-1133">Transmembrane helix</keyword>
<dbReference type="Proteomes" id="UP000295818">
    <property type="component" value="Unassembled WGS sequence"/>
</dbReference>
<keyword evidence="3" id="KW-1185">Reference proteome</keyword>
<dbReference type="InterPro" id="IPR021424">
    <property type="entry name" value="PorA"/>
</dbReference>
<feature type="transmembrane region" description="Helical" evidence="1">
    <location>
        <begin position="328"/>
        <end position="350"/>
    </location>
</feature>
<sequence length="369" mass="40683">MGNRSRALVIALGIFFVGVAALAKFYAYPTLAVAPADQVAHTVSVGKDATIFSVADLAEKKNVDLYSRRTVRGDVVAAEKISKALDRKVVVFDTAVVTDTEKDYQFPESASETDKAPLSFVQERVVLDATTGEAVRWNPDASKDNSGEYITTTLKKEDRLTPKQDSPFFKGHEGLVLKFPFGTEKKRYQFWDTTTRKAYPIDFKEETKLNGLTVYRFEQDVPKQDLPLATPLKVPGNLVGEPGMDSVEVQRSYQNTRTLWIEPVTGAIIKGREQQLASLSYNGEAKVTATQVQIEYDADTVKKNVEGAKENGVDEGGYKAKAAQLHAIGFWVPLVSLIIGLLLLAVVVFFQVRPRQTAEPDTSEPAESV</sequence>
<comment type="caution">
    <text evidence="2">The sequence shown here is derived from an EMBL/GenBank/DDBJ whole genome shotgun (WGS) entry which is preliminary data.</text>
</comment>
<evidence type="ECO:0000256" key="1">
    <source>
        <dbReference type="SAM" id="Phobius"/>
    </source>
</evidence>
<reference evidence="2 3" key="1">
    <citation type="journal article" date="2015" name="Stand. Genomic Sci.">
        <title>Genomic Encyclopedia of Bacterial and Archaeal Type Strains, Phase III: the genomes of soil and plant-associated and newly described type strains.</title>
        <authorList>
            <person name="Whitman W.B."/>
            <person name="Woyke T."/>
            <person name="Klenk H.P."/>
            <person name="Zhou Y."/>
            <person name="Lilburn T.G."/>
            <person name="Beck B.J."/>
            <person name="De Vos P."/>
            <person name="Vandamme P."/>
            <person name="Eisen J.A."/>
            <person name="Garrity G."/>
            <person name="Hugenholtz P."/>
            <person name="Kyrpides N.C."/>
        </authorList>
    </citation>
    <scope>NUCLEOTIDE SEQUENCE [LARGE SCALE GENOMIC DNA]</scope>
    <source>
        <strain evidence="2 3">VKM Ac-2538</strain>
    </source>
</reference>
<evidence type="ECO:0000313" key="2">
    <source>
        <dbReference type="EMBL" id="TCO29391.1"/>
    </source>
</evidence>
<proteinExistence type="predicted"/>
<dbReference type="Pfam" id="PF11271">
    <property type="entry name" value="PorA"/>
    <property type="match status" value="1"/>
</dbReference>
<dbReference type="EMBL" id="SLWM01000002">
    <property type="protein sequence ID" value="TCO29391.1"/>
    <property type="molecule type" value="Genomic_DNA"/>
</dbReference>
<gene>
    <name evidence="2" type="ORF">EV644_102108</name>
</gene>
<name>A0ABY2BRJ6_9ACTN</name>
<dbReference type="RefSeq" id="WP_132188223.1">
    <property type="nucleotide sequence ID" value="NZ_SLWM01000002.1"/>
</dbReference>
<keyword evidence="1" id="KW-0472">Membrane</keyword>
<evidence type="ECO:0000313" key="3">
    <source>
        <dbReference type="Proteomes" id="UP000295818"/>
    </source>
</evidence>
<accession>A0ABY2BRJ6</accession>
<organism evidence="2 3">
    <name type="scientific">Kribbella orskensis</name>
    <dbReference type="NCBI Taxonomy" id="2512216"/>
    <lineage>
        <taxon>Bacteria</taxon>
        <taxon>Bacillati</taxon>
        <taxon>Actinomycetota</taxon>
        <taxon>Actinomycetes</taxon>
        <taxon>Propionibacteriales</taxon>
        <taxon>Kribbellaceae</taxon>
        <taxon>Kribbella</taxon>
    </lineage>
</organism>
<protein>
    <submittedName>
        <fullName evidence="2">DUF3068 family protein</fullName>
    </submittedName>
</protein>